<dbReference type="InterPro" id="IPR012338">
    <property type="entry name" value="Beta-lactam/transpept-like"/>
</dbReference>
<proteinExistence type="inferred from homology"/>
<sequence>MRSRSMAAWVGWALWMAALLGGPAMAAPAPLSLPAEVQAALARAGLPNDALSAQVIEVDGSIPRLAYRVDASINPASIMKLITTYAALELLGPTYTWNTPVFADGAVREGVLEGNLHIKGSGDPQLVLERLWLLLRRVQQMGIVEVRGDIVLDRTAFIVPAVDPGAFDGEPLRPYNVQPEALLINYKTVALGFVPDAARGTAQVLVDPPLAGVVVDPSVPLDLMAPCADWRAALKAELTDPGRIAFHGAYSPACGEKTWQLAYVDAPNYAARAIAGLWAQLGGRLRGTVRDGVAPLHLSPLAVSTSAPLGQVVRDINKFSNNGMARQLFLTLGHVLRGVGTPATGREVVRRWIEAKWGPAPEVTLDNGAGLSRDARASVRFLSRLLQSAWAAPVMPDLVSSLPVTGQDGTLKRFTASAGTAHLKTGTLRDVQGVAGYVLAASGKRYVLVAIVNHPNAPAARAAIETLIDWTAKDVP</sequence>
<dbReference type="PRINTS" id="PR00922">
    <property type="entry name" value="DADACBPTASE3"/>
</dbReference>
<dbReference type="Gene3D" id="3.50.80.20">
    <property type="entry name" value="D-Ala-D-Ala carboxypeptidase C, peptidase S13"/>
    <property type="match status" value="1"/>
</dbReference>
<keyword evidence="4" id="KW-0121">Carboxypeptidase</keyword>
<dbReference type="Proteomes" id="UP001165541">
    <property type="component" value="Unassembled WGS sequence"/>
</dbReference>
<dbReference type="NCBIfam" id="TIGR00666">
    <property type="entry name" value="PBP4"/>
    <property type="match status" value="1"/>
</dbReference>
<dbReference type="RefSeq" id="WP_251776693.1">
    <property type="nucleotide sequence ID" value="NZ_JAMKFE010000002.1"/>
</dbReference>
<keyword evidence="2 4" id="KW-0378">Hydrolase</keyword>
<feature type="chain" id="PRO_5046467169" evidence="3">
    <location>
        <begin position="27"/>
        <end position="476"/>
    </location>
</feature>
<organism evidence="4 5">
    <name type="scientific">Caldimonas mangrovi</name>
    <dbReference type="NCBI Taxonomy" id="2944811"/>
    <lineage>
        <taxon>Bacteria</taxon>
        <taxon>Pseudomonadati</taxon>
        <taxon>Pseudomonadota</taxon>
        <taxon>Betaproteobacteria</taxon>
        <taxon>Burkholderiales</taxon>
        <taxon>Sphaerotilaceae</taxon>
        <taxon>Caldimonas</taxon>
    </lineage>
</organism>
<feature type="signal peptide" evidence="3">
    <location>
        <begin position="1"/>
        <end position="26"/>
    </location>
</feature>
<dbReference type="InterPro" id="IPR000667">
    <property type="entry name" value="Peptidase_S13"/>
</dbReference>
<evidence type="ECO:0000256" key="2">
    <source>
        <dbReference type="ARBA" id="ARBA00022801"/>
    </source>
</evidence>
<evidence type="ECO:0000256" key="1">
    <source>
        <dbReference type="ARBA" id="ARBA00006096"/>
    </source>
</evidence>
<dbReference type="PANTHER" id="PTHR30023">
    <property type="entry name" value="D-ALANYL-D-ALANINE CARBOXYPEPTIDASE"/>
    <property type="match status" value="1"/>
</dbReference>
<dbReference type="EMBL" id="JAMKFE010000002">
    <property type="protein sequence ID" value="MCM5678545.1"/>
    <property type="molecule type" value="Genomic_DNA"/>
</dbReference>
<comment type="caution">
    <text evidence="4">The sequence shown here is derived from an EMBL/GenBank/DDBJ whole genome shotgun (WGS) entry which is preliminary data.</text>
</comment>
<dbReference type="EC" id="3.4.16.4" evidence="4"/>
<gene>
    <name evidence="4" type="primary">dacB</name>
    <name evidence="4" type="ORF">M8A51_03250</name>
</gene>
<accession>A0ABT0YIK1</accession>
<dbReference type="Pfam" id="PF02113">
    <property type="entry name" value="Peptidase_S13"/>
    <property type="match status" value="1"/>
</dbReference>
<evidence type="ECO:0000313" key="5">
    <source>
        <dbReference type="Proteomes" id="UP001165541"/>
    </source>
</evidence>
<keyword evidence="3" id="KW-0732">Signal</keyword>
<name>A0ABT0YIK1_9BURK</name>
<dbReference type="GO" id="GO:0009002">
    <property type="term" value="F:serine-type D-Ala-D-Ala carboxypeptidase activity"/>
    <property type="evidence" value="ECO:0007669"/>
    <property type="project" value="UniProtKB-EC"/>
</dbReference>
<dbReference type="Gene3D" id="3.40.710.10">
    <property type="entry name" value="DD-peptidase/beta-lactamase superfamily"/>
    <property type="match status" value="1"/>
</dbReference>
<dbReference type="PANTHER" id="PTHR30023:SF0">
    <property type="entry name" value="PENICILLIN-SENSITIVE CARBOXYPEPTIDASE A"/>
    <property type="match status" value="1"/>
</dbReference>
<evidence type="ECO:0000313" key="4">
    <source>
        <dbReference type="EMBL" id="MCM5678545.1"/>
    </source>
</evidence>
<protein>
    <submittedName>
        <fullName evidence="4">D-alanyl-D-alanine carboxypeptidase/D-alanyl-D-alanine-endopeptidase</fullName>
        <ecNumber evidence="4">3.4.16.4</ecNumber>
    </submittedName>
</protein>
<keyword evidence="5" id="KW-1185">Reference proteome</keyword>
<comment type="similarity">
    <text evidence="1">Belongs to the peptidase S13 family.</text>
</comment>
<keyword evidence="4" id="KW-0645">Protease</keyword>
<evidence type="ECO:0000256" key="3">
    <source>
        <dbReference type="SAM" id="SignalP"/>
    </source>
</evidence>
<reference evidence="4" key="1">
    <citation type="submission" date="2022-05" db="EMBL/GenBank/DDBJ databases">
        <title>Schlegelella sp. nov., isolated from mangrove soil.</title>
        <authorList>
            <person name="Liu Y."/>
            <person name="Ge X."/>
            <person name="Liu W."/>
        </authorList>
    </citation>
    <scope>NUCLEOTIDE SEQUENCE</scope>
    <source>
        <strain evidence="4">S2-27</strain>
    </source>
</reference>
<dbReference type="SUPFAM" id="SSF56601">
    <property type="entry name" value="beta-lactamase/transpeptidase-like"/>
    <property type="match status" value="1"/>
</dbReference>